<protein>
    <submittedName>
        <fullName evidence="2">Uncharacterized protein</fullName>
    </submittedName>
</protein>
<evidence type="ECO:0000313" key="2">
    <source>
        <dbReference type="EMBL" id="ULU02166.1"/>
    </source>
</evidence>
<feature type="transmembrane region" description="Helical" evidence="1">
    <location>
        <begin position="23"/>
        <end position="49"/>
    </location>
</feature>
<dbReference type="EMBL" id="CP090893">
    <property type="protein sequence ID" value="ULU02166.1"/>
    <property type="molecule type" value="Genomic_DNA"/>
</dbReference>
<accession>A0AAE9DEE8</accession>
<sequence length="177" mass="19707">MCFQLQEYLTPGVVHKFRPYRNVFIGISSVAIFFAVLIIAENIIFLSIVSKQSIPLLMVPYILSWVLFFLGFCFARFAYLIHNGRKSCSSVIPLSSPIGWEDSRPVSPVPSSPMTDVTMVIPPIVYRNSLTVPPTSPFFISDNGMSSYRDEPPSYSDIVSRGVSPVPCQPKIALPEV</sequence>
<evidence type="ECO:0000256" key="1">
    <source>
        <dbReference type="SAM" id="Phobius"/>
    </source>
</evidence>
<proteinExistence type="predicted"/>
<feature type="transmembrane region" description="Helical" evidence="1">
    <location>
        <begin position="61"/>
        <end position="81"/>
    </location>
</feature>
<gene>
    <name evidence="2" type="ORF">L3Y34_002022</name>
</gene>
<dbReference type="AlphaFoldDB" id="A0AAE9DEE8"/>
<dbReference type="Proteomes" id="UP000827892">
    <property type="component" value="Chromosome III"/>
</dbReference>
<keyword evidence="1" id="KW-0812">Transmembrane</keyword>
<evidence type="ECO:0000313" key="3">
    <source>
        <dbReference type="Proteomes" id="UP000827892"/>
    </source>
</evidence>
<reference evidence="2 3" key="1">
    <citation type="submission" date="2022-05" db="EMBL/GenBank/DDBJ databases">
        <title>Chromosome-level reference genomes for two strains of Caenorhabditis briggsae: an improved platform for comparative genomics.</title>
        <authorList>
            <person name="Stevens L."/>
            <person name="Andersen E.C."/>
        </authorList>
    </citation>
    <scope>NUCLEOTIDE SEQUENCE [LARGE SCALE GENOMIC DNA]</scope>
    <source>
        <strain evidence="2">QX1410_ONT</strain>
        <tissue evidence="2">Whole-organism</tissue>
    </source>
</reference>
<organism evidence="2 3">
    <name type="scientific">Caenorhabditis briggsae</name>
    <dbReference type="NCBI Taxonomy" id="6238"/>
    <lineage>
        <taxon>Eukaryota</taxon>
        <taxon>Metazoa</taxon>
        <taxon>Ecdysozoa</taxon>
        <taxon>Nematoda</taxon>
        <taxon>Chromadorea</taxon>
        <taxon>Rhabditida</taxon>
        <taxon>Rhabditina</taxon>
        <taxon>Rhabditomorpha</taxon>
        <taxon>Rhabditoidea</taxon>
        <taxon>Rhabditidae</taxon>
        <taxon>Peloderinae</taxon>
        <taxon>Caenorhabditis</taxon>
    </lineage>
</organism>
<name>A0AAE9DEE8_CAEBR</name>
<keyword evidence="1" id="KW-1133">Transmembrane helix</keyword>
<keyword evidence="1" id="KW-0472">Membrane</keyword>